<keyword evidence="5 15" id="KW-0347">Helicase</keyword>
<dbReference type="InterPro" id="IPR000212">
    <property type="entry name" value="DNA_helicase_UvrD/REP"/>
</dbReference>
<keyword evidence="10" id="KW-0413">Isomerase</keyword>
<evidence type="ECO:0000256" key="6">
    <source>
        <dbReference type="ARBA" id="ARBA00022839"/>
    </source>
</evidence>
<dbReference type="Pfam" id="PF00580">
    <property type="entry name" value="UvrD-helicase"/>
    <property type="match status" value="1"/>
</dbReference>
<dbReference type="EC" id="5.6.2.4" evidence="12"/>
<keyword evidence="6" id="KW-0269">Exonuclease</keyword>
<evidence type="ECO:0000256" key="3">
    <source>
        <dbReference type="ARBA" id="ARBA00022763"/>
    </source>
</evidence>
<dbReference type="InterPro" id="IPR014016">
    <property type="entry name" value="UvrD-like_ATP-bd"/>
</dbReference>
<sequence length="1190" mass="129120">MTDDRLRVDTAHDPVSETTLRQRLAATPGLSAWVAANAGSGKTHVLANRVIRLLLAGARPSSILCLTYTKAAAAEMSNRVFRILAGWSRMPEQDLAKAIEDLGEAAPGAGTLARARQLFAMALETPGGLKIQTIHAFCEAVLQRFPLEANIAGRFQVLDDREAANLLAEARRLMFSAGVNETDDGVPAAIDAILDRAGEGGLEALLADIYSHRRAISDFLARADRRAGIEAELRDGLDIAPQATRQDALSLFWPLQALDVETLRQIESAAGGDKPAKTALAFAQDMLKAVPGTKEEASRIVSDAFLNASGEIKSLKNVGAKQVAAVIPDIAERLEEAKAQVATALEKLSAFDVLDDNLTALHLARRYIAAFERLKHRQGFLDFDDLVAATDSLLSRSGAGAWVHYKLDQGIDHILVDEAQDTAPLQWNVIRSLASEFFAGEGSRGGMRTLFSVGDEKQSIYSFQGARPESFSEERRYARRKAEASGRDFETIPLRVSFRSTREVLKLVDLVYESQDAQRGLGEERAAIIHESARRSAPGEVELWDMIAAEQVETGESWTDPFDHVPESAPAARLAARIAATIRSWIGSETIADRKGNLRPVTAGDILVLVRKRDGFVPTLLRMLKAGGNIPVAGADRLKLTDHIAVQDLIALGRHVLHAGDDLSLAGLAKSPLVQLDEDALFRLAAGRDDGMSLARRLAELAVTDPAFAEFHKSVIHWRDLAGRLSVHDFFATILGPEGGRVAYLGRLGTEVGDVLDEFLGLALDHDEAGIPGLQSFIAMLDSQSPEIKREMEQEGDAVRVMTVHASKGLEAPIVFLVDSGGADFQASHVPKFWLVEGPRGRYPLWLPDKASRSVAAAQQAVADQKSQAEEEYRRLLYVGLTRPADRLVVCGYRGLREAGTPTWHSMVESGFGLAEDDADLLVEQFERPVGEESFAVRRIRYERDQQPAAAIDTTESRDGEADRASFHCPATPLPRPAGLPRPLMPSAAGAAISGDEPRDEFISPFSADRTSNAHAAERGKAAHRLLQVLPGLPRGEREAAARRYCERAMPSMPAEDRQALVAESLAVLNHPDFSDIFDAESRTEVSVMGTIELGGRQRVVSGRIDRLSVSGDEVLILDYKTGAMLPGEIHHPAHAAQLAVYREVLKPLYPGKAIRAALLYTGLPKLVMLSAAEMDEAFATLVSDQATAG</sequence>
<evidence type="ECO:0000256" key="9">
    <source>
        <dbReference type="ARBA" id="ARBA00023204"/>
    </source>
</evidence>
<dbReference type="Pfam" id="PF13361">
    <property type="entry name" value="UvrD_C"/>
    <property type="match status" value="1"/>
</dbReference>
<dbReference type="PROSITE" id="PS51217">
    <property type="entry name" value="UVRD_HELICASE_CTER"/>
    <property type="match status" value="1"/>
</dbReference>
<evidence type="ECO:0000256" key="5">
    <source>
        <dbReference type="ARBA" id="ARBA00022806"/>
    </source>
</evidence>
<evidence type="ECO:0000256" key="8">
    <source>
        <dbReference type="ARBA" id="ARBA00023125"/>
    </source>
</evidence>
<dbReference type="SUPFAM" id="SSF52980">
    <property type="entry name" value="Restriction endonuclease-like"/>
    <property type="match status" value="1"/>
</dbReference>
<evidence type="ECO:0000313" key="18">
    <source>
        <dbReference type="EMBL" id="TDH37849.1"/>
    </source>
</evidence>
<keyword evidence="8" id="KW-0238">DNA-binding</keyword>
<feature type="binding site" evidence="15">
    <location>
        <begin position="36"/>
        <end position="43"/>
    </location>
    <ligand>
        <name>ATP</name>
        <dbReference type="ChEBI" id="CHEBI:30616"/>
    </ligand>
</feature>
<dbReference type="GO" id="GO:0003677">
    <property type="term" value="F:DNA binding"/>
    <property type="evidence" value="ECO:0007669"/>
    <property type="project" value="UniProtKB-KW"/>
</dbReference>
<evidence type="ECO:0000256" key="15">
    <source>
        <dbReference type="PROSITE-ProRule" id="PRU00560"/>
    </source>
</evidence>
<reference evidence="18 19" key="1">
    <citation type="journal article" date="2013" name="Int. J. Syst. Evol. Microbiol.">
        <title>Hoeflea suaedae sp. nov., an endophytic bacterium isolated from the root of the halophyte Suaeda maritima.</title>
        <authorList>
            <person name="Chung E.J."/>
            <person name="Park J.A."/>
            <person name="Pramanik P."/>
            <person name="Bibi F."/>
            <person name="Jeon C.O."/>
            <person name="Chung Y.R."/>
        </authorList>
    </citation>
    <scope>NUCLEOTIDE SEQUENCE [LARGE SCALE GENOMIC DNA]</scope>
    <source>
        <strain evidence="18 19">YC6898</strain>
    </source>
</reference>
<evidence type="ECO:0000256" key="12">
    <source>
        <dbReference type="ARBA" id="ARBA00034808"/>
    </source>
</evidence>
<dbReference type="Proteomes" id="UP000295131">
    <property type="component" value="Unassembled WGS sequence"/>
</dbReference>
<dbReference type="NCBIfam" id="TIGR02784">
    <property type="entry name" value="addA_alphas"/>
    <property type="match status" value="1"/>
</dbReference>
<dbReference type="InterPro" id="IPR011604">
    <property type="entry name" value="PDDEXK-like_dom_sf"/>
</dbReference>
<evidence type="ECO:0000256" key="14">
    <source>
        <dbReference type="ARBA" id="ARBA00048988"/>
    </source>
</evidence>
<keyword evidence="3" id="KW-0227">DNA damage</keyword>
<evidence type="ECO:0000256" key="1">
    <source>
        <dbReference type="ARBA" id="ARBA00022722"/>
    </source>
</evidence>
<comment type="caution">
    <text evidence="18">The sequence shown here is derived from an EMBL/GenBank/DDBJ whole genome shotgun (WGS) entry which is preliminary data.</text>
</comment>
<dbReference type="PANTHER" id="PTHR11070:SF2">
    <property type="entry name" value="ATP-DEPENDENT DNA HELICASE SRS2"/>
    <property type="match status" value="1"/>
</dbReference>
<dbReference type="Gene3D" id="3.90.320.10">
    <property type="match status" value="1"/>
</dbReference>
<accession>A0A4R5PLU3</accession>
<dbReference type="InterPro" id="IPR014151">
    <property type="entry name" value="DNA_helicase_AddA"/>
</dbReference>
<keyword evidence="9" id="KW-0234">DNA repair</keyword>
<keyword evidence="7 15" id="KW-0067">ATP-binding</keyword>
<evidence type="ECO:0000259" key="16">
    <source>
        <dbReference type="PROSITE" id="PS51198"/>
    </source>
</evidence>
<keyword evidence="2 15" id="KW-0547">Nucleotide-binding</keyword>
<proteinExistence type="predicted"/>
<dbReference type="AlphaFoldDB" id="A0A4R5PLU3"/>
<comment type="catalytic activity">
    <reaction evidence="14">
        <text>ATP + H2O = ADP + phosphate + H(+)</text>
        <dbReference type="Rhea" id="RHEA:13065"/>
        <dbReference type="ChEBI" id="CHEBI:15377"/>
        <dbReference type="ChEBI" id="CHEBI:15378"/>
        <dbReference type="ChEBI" id="CHEBI:30616"/>
        <dbReference type="ChEBI" id="CHEBI:43474"/>
        <dbReference type="ChEBI" id="CHEBI:456216"/>
        <dbReference type="EC" id="5.6.2.4"/>
    </reaction>
</comment>
<feature type="domain" description="UvrD-like helicase ATP-binding" evidence="16">
    <location>
        <begin position="15"/>
        <end position="501"/>
    </location>
</feature>
<dbReference type="RefSeq" id="WP_133282686.1">
    <property type="nucleotide sequence ID" value="NZ_SMSI01000001.1"/>
</dbReference>
<dbReference type="GO" id="GO:0005524">
    <property type="term" value="F:ATP binding"/>
    <property type="evidence" value="ECO:0007669"/>
    <property type="project" value="UniProtKB-UniRule"/>
</dbReference>
<keyword evidence="4 15" id="KW-0378">Hydrolase</keyword>
<feature type="domain" description="UvrD-like helicase C-terminal" evidence="17">
    <location>
        <begin position="531"/>
        <end position="809"/>
    </location>
</feature>
<dbReference type="Gene3D" id="3.40.50.300">
    <property type="entry name" value="P-loop containing nucleotide triphosphate hydrolases"/>
    <property type="match status" value="4"/>
</dbReference>
<dbReference type="InterPro" id="IPR027417">
    <property type="entry name" value="P-loop_NTPase"/>
</dbReference>
<dbReference type="GO" id="GO:0005829">
    <property type="term" value="C:cytosol"/>
    <property type="evidence" value="ECO:0007669"/>
    <property type="project" value="TreeGrafter"/>
</dbReference>
<dbReference type="Pfam" id="PF12705">
    <property type="entry name" value="PDDEXK_1"/>
    <property type="match status" value="1"/>
</dbReference>
<dbReference type="GO" id="GO:0004527">
    <property type="term" value="F:exonuclease activity"/>
    <property type="evidence" value="ECO:0007669"/>
    <property type="project" value="UniProtKB-KW"/>
</dbReference>
<evidence type="ECO:0000259" key="17">
    <source>
        <dbReference type="PROSITE" id="PS51217"/>
    </source>
</evidence>
<dbReference type="InterPro" id="IPR011335">
    <property type="entry name" value="Restrct_endonuc-II-like"/>
</dbReference>
<dbReference type="GO" id="GO:0043138">
    <property type="term" value="F:3'-5' DNA helicase activity"/>
    <property type="evidence" value="ECO:0007669"/>
    <property type="project" value="UniProtKB-EC"/>
</dbReference>
<keyword evidence="1" id="KW-0540">Nuclease</keyword>
<keyword evidence="19" id="KW-1185">Reference proteome</keyword>
<gene>
    <name evidence="18" type="primary">addA</name>
    <name evidence="18" type="ORF">E2A64_01535</name>
</gene>
<name>A0A4R5PLU3_9HYPH</name>
<comment type="catalytic activity">
    <reaction evidence="11">
        <text>Couples ATP hydrolysis with the unwinding of duplex DNA by translocating in the 3'-5' direction.</text>
        <dbReference type="EC" id="5.6.2.4"/>
    </reaction>
</comment>
<evidence type="ECO:0000256" key="10">
    <source>
        <dbReference type="ARBA" id="ARBA00023235"/>
    </source>
</evidence>
<dbReference type="GO" id="GO:0033202">
    <property type="term" value="C:DNA helicase complex"/>
    <property type="evidence" value="ECO:0007669"/>
    <property type="project" value="TreeGrafter"/>
</dbReference>
<organism evidence="18 19">
    <name type="scientific">Pseudohoeflea suaedae</name>
    <dbReference type="NCBI Taxonomy" id="877384"/>
    <lineage>
        <taxon>Bacteria</taxon>
        <taxon>Pseudomonadati</taxon>
        <taxon>Pseudomonadota</taxon>
        <taxon>Alphaproteobacteria</taxon>
        <taxon>Hyphomicrobiales</taxon>
        <taxon>Rhizobiaceae</taxon>
        <taxon>Pseudohoeflea</taxon>
    </lineage>
</organism>
<dbReference type="PROSITE" id="PS51198">
    <property type="entry name" value="UVRD_HELICASE_ATP_BIND"/>
    <property type="match status" value="1"/>
</dbReference>
<dbReference type="OrthoDB" id="9810135at2"/>
<dbReference type="InterPro" id="IPR014017">
    <property type="entry name" value="DNA_helicase_UvrD-like_C"/>
</dbReference>
<evidence type="ECO:0000256" key="4">
    <source>
        <dbReference type="ARBA" id="ARBA00022801"/>
    </source>
</evidence>
<evidence type="ECO:0000256" key="7">
    <source>
        <dbReference type="ARBA" id="ARBA00022840"/>
    </source>
</evidence>
<dbReference type="SUPFAM" id="SSF52540">
    <property type="entry name" value="P-loop containing nucleoside triphosphate hydrolases"/>
    <property type="match status" value="1"/>
</dbReference>
<evidence type="ECO:0000256" key="2">
    <source>
        <dbReference type="ARBA" id="ARBA00022741"/>
    </source>
</evidence>
<dbReference type="PANTHER" id="PTHR11070">
    <property type="entry name" value="UVRD / RECB / PCRA DNA HELICASE FAMILY MEMBER"/>
    <property type="match status" value="1"/>
</dbReference>
<dbReference type="EMBL" id="SMSI01000001">
    <property type="protein sequence ID" value="TDH37849.1"/>
    <property type="molecule type" value="Genomic_DNA"/>
</dbReference>
<protein>
    <recommendedName>
        <fullName evidence="12">DNA 3'-5' helicase</fullName>
        <ecNumber evidence="12">5.6.2.4</ecNumber>
    </recommendedName>
    <alternativeName>
        <fullName evidence="13">DNA 3'-5' helicase II</fullName>
    </alternativeName>
</protein>
<dbReference type="GO" id="GO:0000725">
    <property type="term" value="P:recombinational repair"/>
    <property type="evidence" value="ECO:0007669"/>
    <property type="project" value="TreeGrafter"/>
</dbReference>
<evidence type="ECO:0000256" key="13">
    <source>
        <dbReference type="ARBA" id="ARBA00034923"/>
    </source>
</evidence>
<evidence type="ECO:0000256" key="11">
    <source>
        <dbReference type="ARBA" id="ARBA00034617"/>
    </source>
</evidence>
<evidence type="ECO:0000313" key="19">
    <source>
        <dbReference type="Proteomes" id="UP000295131"/>
    </source>
</evidence>
<dbReference type="InterPro" id="IPR038726">
    <property type="entry name" value="PDDEXK_AddAB-type"/>
</dbReference>